<proteinExistence type="predicted"/>
<sequence length="80" mass="8501">MAKQAILVPHADHDDPSEHGECIMCRGSLALDEVRGRSNAGNANGRGSESRTGGVRWIDLDPGHTDAPPSGEEADRRLSP</sequence>
<evidence type="ECO:0000313" key="2">
    <source>
        <dbReference type="EMBL" id="CAB4763778.1"/>
    </source>
</evidence>
<name>A0A6J6UXK3_9ZZZZ</name>
<dbReference type="AlphaFoldDB" id="A0A6J6UXK3"/>
<gene>
    <name evidence="2" type="ORF">UFOPK2810_01527</name>
</gene>
<protein>
    <submittedName>
        <fullName evidence="2">Unannotated protein</fullName>
    </submittedName>
</protein>
<dbReference type="EMBL" id="CAEZYZ010000302">
    <property type="protein sequence ID" value="CAB4763778.1"/>
    <property type="molecule type" value="Genomic_DNA"/>
</dbReference>
<feature type="compositionally biased region" description="Low complexity" evidence="1">
    <location>
        <begin position="37"/>
        <end position="47"/>
    </location>
</feature>
<feature type="region of interest" description="Disordered" evidence="1">
    <location>
        <begin position="36"/>
        <end position="80"/>
    </location>
</feature>
<organism evidence="2">
    <name type="scientific">freshwater metagenome</name>
    <dbReference type="NCBI Taxonomy" id="449393"/>
    <lineage>
        <taxon>unclassified sequences</taxon>
        <taxon>metagenomes</taxon>
        <taxon>ecological metagenomes</taxon>
    </lineage>
</organism>
<evidence type="ECO:0000256" key="1">
    <source>
        <dbReference type="SAM" id="MobiDB-lite"/>
    </source>
</evidence>
<accession>A0A6J6UXK3</accession>
<reference evidence="2" key="1">
    <citation type="submission" date="2020-05" db="EMBL/GenBank/DDBJ databases">
        <authorList>
            <person name="Chiriac C."/>
            <person name="Salcher M."/>
            <person name="Ghai R."/>
            <person name="Kavagutti S V."/>
        </authorList>
    </citation>
    <scope>NUCLEOTIDE SEQUENCE</scope>
</reference>